<feature type="binding site" evidence="10">
    <location>
        <position position="135"/>
    </location>
    <ligand>
        <name>Zn(2+)</name>
        <dbReference type="ChEBI" id="CHEBI:29105"/>
    </ligand>
</feature>
<comment type="cofactor">
    <cofactor evidence="10">
        <name>Zn(2+)</name>
        <dbReference type="ChEBI" id="CHEBI:29105"/>
    </cofactor>
    <text evidence="10">Binds 1 zinc ion per subunit.</text>
</comment>
<evidence type="ECO:0000313" key="13">
    <source>
        <dbReference type="Proteomes" id="UP000198636"/>
    </source>
</evidence>
<comment type="cofactor">
    <cofactor evidence="11">
        <name>Mn(2+)</name>
        <dbReference type="ChEBI" id="CHEBI:29035"/>
    </cofactor>
    <cofactor evidence="11">
        <name>Fe(2+)</name>
        <dbReference type="ChEBI" id="CHEBI:29033"/>
    </cofactor>
    <text evidence="11">Binds 1 Mn(2+) or Fe(2+) ion per subunit.</text>
</comment>
<evidence type="ECO:0000256" key="10">
    <source>
        <dbReference type="PIRSR" id="PIRSR602481-1"/>
    </source>
</evidence>
<keyword evidence="4" id="KW-0678">Repressor</keyword>
<evidence type="ECO:0000256" key="2">
    <source>
        <dbReference type="ARBA" id="ARBA00007957"/>
    </source>
</evidence>
<feature type="binding site" evidence="10">
    <location>
        <position position="132"/>
    </location>
    <ligand>
        <name>Zn(2+)</name>
        <dbReference type="ChEBI" id="CHEBI:29105"/>
    </ligand>
</feature>
<dbReference type="PANTHER" id="PTHR33202">
    <property type="entry name" value="ZINC UPTAKE REGULATION PROTEIN"/>
    <property type="match status" value="1"/>
</dbReference>
<dbReference type="PANTHER" id="PTHR33202:SF8">
    <property type="entry name" value="PEROXIDE-RESPONSIVE REPRESSOR PERR"/>
    <property type="match status" value="1"/>
</dbReference>
<keyword evidence="9" id="KW-0804">Transcription</keyword>
<protein>
    <submittedName>
        <fullName evidence="12">Fur family transcriptional regulator, peroxide stress response regulator</fullName>
    </submittedName>
</protein>
<dbReference type="InterPro" id="IPR036390">
    <property type="entry name" value="WH_DNA-bd_sf"/>
</dbReference>
<feature type="binding site" evidence="10">
    <location>
        <position position="98"/>
    </location>
    <ligand>
        <name>Zn(2+)</name>
        <dbReference type="ChEBI" id="CHEBI:29105"/>
    </ligand>
</feature>
<dbReference type="GO" id="GO:1900376">
    <property type="term" value="P:regulation of secondary metabolite biosynthetic process"/>
    <property type="evidence" value="ECO:0007669"/>
    <property type="project" value="TreeGrafter"/>
</dbReference>
<keyword evidence="6 10" id="KW-0862">Zinc</keyword>
<dbReference type="FunFam" id="1.10.10.10:FF:000007">
    <property type="entry name" value="Ferric uptake regulation protein"/>
    <property type="match status" value="1"/>
</dbReference>
<keyword evidence="5 10" id="KW-0479">Metal-binding</keyword>
<sequence length="146" mass="17049">MKESIDKVSQYLTKNSIKPSYPRIKIFQYLEENHSHPTVDEIYNTLVKEIPTLSKTTVYNTLNILINAGVARVLTIEGNETRYDVDMKEHGHFKCESCGDIIDFTIETDKLNVMELKDFKINVKSIYYKGICNECLKYKKEKLEEE</sequence>
<keyword evidence="8" id="KW-0238">DNA-binding</keyword>
<evidence type="ECO:0000256" key="7">
    <source>
        <dbReference type="ARBA" id="ARBA00023015"/>
    </source>
</evidence>
<proteinExistence type="inferred from homology"/>
<feature type="binding site" evidence="10">
    <location>
        <position position="95"/>
    </location>
    <ligand>
        <name>Zn(2+)</name>
        <dbReference type="ChEBI" id="CHEBI:29105"/>
    </ligand>
</feature>
<evidence type="ECO:0000256" key="8">
    <source>
        <dbReference type="ARBA" id="ARBA00023125"/>
    </source>
</evidence>
<evidence type="ECO:0000313" key="12">
    <source>
        <dbReference type="EMBL" id="SCY62275.1"/>
    </source>
</evidence>
<name>A0A1G5HEL1_9FIRM</name>
<dbReference type="AlphaFoldDB" id="A0A1G5HEL1"/>
<dbReference type="GO" id="GO:0005737">
    <property type="term" value="C:cytoplasm"/>
    <property type="evidence" value="ECO:0007669"/>
    <property type="project" value="UniProtKB-SubCell"/>
</dbReference>
<keyword evidence="3" id="KW-0963">Cytoplasm</keyword>
<evidence type="ECO:0000256" key="9">
    <source>
        <dbReference type="ARBA" id="ARBA00023163"/>
    </source>
</evidence>
<accession>A0A1G5HEL1</accession>
<dbReference type="Pfam" id="PF01475">
    <property type="entry name" value="FUR"/>
    <property type="match status" value="1"/>
</dbReference>
<dbReference type="STRING" id="1120976.SAMN03080606_01989"/>
<comment type="subcellular location">
    <subcellularLocation>
        <location evidence="1">Cytoplasm</location>
    </subcellularLocation>
</comment>
<dbReference type="GO" id="GO:0003700">
    <property type="term" value="F:DNA-binding transcription factor activity"/>
    <property type="evidence" value="ECO:0007669"/>
    <property type="project" value="InterPro"/>
</dbReference>
<dbReference type="Gene3D" id="1.10.10.10">
    <property type="entry name" value="Winged helix-like DNA-binding domain superfamily/Winged helix DNA-binding domain"/>
    <property type="match status" value="1"/>
</dbReference>
<dbReference type="GO" id="GO:0045892">
    <property type="term" value="P:negative regulation of DNA-templated transcription"/>
    <property type="evidence" value="ECO:0007669"/>
    <property type="project" value="TreeGrafter"/>
</dbReference>
<dbReference type="SUPFAM" id="SSF46785">
    <property type="entry name" value="Winged helix' DNA-binding domain"/>
    <property type="match status" value="1"/>
</dbReference>
<feature type="binding site" evidence="11">
    <location>
        <position position="107"/>
    </location>
    <ligand>
        <name>Fe cation</name>
        <dbReference type="ChEBI" id="CHEBI:24875"/>
    </ligand>
</feature>
<keyword evidence="11" id="KW-0408">Iron</keyword>
<dbReference type="RefSeq" id="WP_091542906.1">
    <property type="nucleotide sequence ID" value="NZ_FMUS01000011.1"/>
</dbReference>
<evidence type="ECO:0000256" key="4">
    <source>
        <dbReference type="ARBA" id="ARBA00022491"/>
    </source>
</evidence>
<evidence type="ECO:0000256" key="6">
    <source>
        <dbReference type="ARBA" id="ARBA00022833"/>
    </source>
</evidence>
<evidence type="ECO:0000256" key="5">
    <source>
        <dbReference type="ARBA" id="ARBA00022723"/>
    </source>
</evidence>
<evidence type="ECO:0000256" key="1">
    <source>
        <dbReference type="ARBA" id="ARBA00004496"/>
    </source>
</evidence>
<dbReference type="GO" id="GO:0008270">
    <property type="term" value="F:zinc ion binding"/>
    <property type="evidence" value="ECO:0007669"/>
    <property type="project" value="TreeGrafter"/>
</dbReference>
<dbReference type="InterPro" id="IPR002481">
    <property type="entry name" value="FUR"/>
</dbReference>
<dbReference type="EMBL" id="FMUS01000011">
    <property type="protein sequence ID" value="SCY62275.1"/>
    <property type="molecule type" value="Genomic_DNA"/>
</dbReference>
<comment type="similarity">
    <text evidence="2">Belongs to the Fur family.</text>
</comment>
<dbReference type="Gene3D" id="3.30.1490.190">
    <property type="match status" value="1"/>
</dbReference>
<dbReference type="GO" id="GO:0000976">
    <property type="term" value="F:transcription cis-regulatory region binding"/>
    <property type="evidence" value="ECO:0007669"/>
    <property type="project" value="TreeGrafter"/>
</dbReference>
<dbReference type="Proteomes" id="UP000198636">
    <property type="component" value="Unassembled WGS sequence"/>
</dbReference>
<keyword evidence="13" id="KW-1185">Reference proteome</keyword>
<dbReference type="InterPro" id="IPR036388">
    <property type="entry name" value="WH-like_DNA-bd_sf"/>
</dbReference>
<evidence type="ECO:0000256" key="11">
    <source>
        <dbReference type="PIRSR" id="PIRSR602481-2"/>
    </source>
</evidence>
<gene>
    <name evidence="12" type="ORF">SAMN03080606_01989</name>
</gene>
<dbReference type="InterPro" id="IPR043135">
    <property type="entry name" value="Fur_C"/>
</dbReference>
<dbReference type="OrthoDB" id="8659436at2"/>
<organism evidence="12 13">
    <name type="scientific">Alkaliphilus peptidifermentans DSM 18978</name>
    <dbReference type="NCBI Taxonomy" id="1120976"/>
    <lineage>
        <taxon>Bacteria</taxon>
        <taxon>Bacillati</taxon>
        <taxon>Bacillota</taxon>
        <taxon>Clostridia</taxon>
        <taxon>Peptostreptococcales</taxon>
        <taxon>Natronincolaceae</taxon>
        <taxon>Alkaliphilus</taxon>
    </lineage>
</organism>
<keyword evidence="7" id="KW-0805">Transcription regulation</keyword>
<evidence type="ECO:0000256" key="3">
    <source>
        <dbReference type="ARBA" id="ARBA00022490"/>
    </source>
</evidence>
<reference evidence="12 13" key="1">
    <citation type="submission" date="2016-10" db="EMBL/GenBank/DDBJ databases">
        <authorList>
            <person name="de Groot N.N."/>
        </authorList>
    </citation>
    <scope>NUCLEOTIDE SEQUENCE [LARGE SCALE GENOMIC DNA]</scope>
    <source>
        <strain evidence="12 13">DSM 18978</strain>
    </source>
</reference>
<dbReference type="CDD" id="cd07153">
    <property type="entry name" value="Fur_like"/>
    <property type="match status" value="1"/>
</dbReference>